<feature type="transmembrane region" description="Helical" evidence="1">
    <location>
        <begin position="96"/>
        <end position="118"/>
    </location>
</feature>
<dbReference type="AlphaFoldDB" id="A0A0U1KSL3"/>
<feature type="transmembrane region" description="Helical" evidence="1">
    <location>
        <begin position="154"/>
        <end position="181"/>
    </location>
</feature>
<evidence type="ECO:0000313" key="2">
    <source>
        <dbReference type="EMBL" id="CQR70109.1"/>
    </source>
</evidence>
<dbReference type="Pfam" id="PF09819">
    <property type="entry name" value="ABC_cobalt"/>
    <property type="match status" value="1"/>
</dbReference>
<dbReference type="RefSeq" id="WP_021170736.1">
    <property type="nucleotide sequence ID" value="NZ_CTRP01000002.1"/>
</dbReference>
<keyword evidence="3" id="KW-1185">Reference proteome</keyword>
<name>A0A0U1KSL3_9FIRM</name>
<accession>A0A0U1KSL3</accession>
<sequence length="192" mass="20532">MEVTKKSADKQVIVLEKFMFKLGLADVLRLTMFGTLISVARDITRLPLHLPGHTSIYWMGILVLGKGLIPKFGAGIVMGMVSGVLAVLLGEGKEGMLIFFRYFMPGLLLDCLAPLFNYKLESPAVGAICGAVASLVKLAVNFAVGLLLKLPLALLAMGLGITSLSHVLFGAAGGIIAALLIKRLKPRLTNWE</sequence>
<keyword evidence="1" id="KW-0812">Transmembrane</keyword>
<dbReference type="EMBL" id="CTRP01000002">
    <property type="protein sequence ID" value="CQR70109.1"/>
    <property type="molecule type" value="Genomic_DNA"/>
</dbReference>
<protein>
    <submittedName>
        <fullName evidence="2">Core component Dace_2067 of predicted ECF transporter</fullName>
    </submittedName>
</protein>
<evidence type="ECO:0000313" key="3">
    <source>
        <dbReference type="Proteomes" id="UP000049855"/>
    </source>
</evidence>
<gene>
    <name evidence="2" type="ORF">SpAn4DRAFT_4621</name>
</gene>
<dbReference type="Proteomes" id="UP000049855">
    <property type="component" value="Unassembled WGS sequence"/>
</dbReference>
<organism evidence="2 3">
    <name type="scientific">Sporomusa ovata</name>
    <dbReference type="NCBI Taxonomy" id="2378"/>
    <lineage>
        <taxon>Bacteria</taxon>
        <taxon>Bacillati</taxon>
        <taxon>Bacillota</taxon>
        <taxon>Negativicutes</taxon>
        <taxon>Selenomonadales</taxon>
        <taxon>Sporomusaceae</taxon>
        <taxon>Sporomusa</taxon>
    </lineage>
</organism>
<feature type="transmembrane region" description="Helical" evidence="1">
    <location>
        <begin position="125"/>
        <end position="148"/>
    </location>
</feature>
<feature type="transmembrane region" description="Helical" evidence="1">
    <location>
        <begin position="72"/>
        <end position="90"/>
    </location>
</feature>
<keyword evidence="1" id="KW-0472">Membrane</keyword>
<dbReference type="InterPro" id="IPR017195">
    <property type="entry name" value="ABC_thiamin-permease_prd"/>
</dbReference>
<reference evidence="3" key="1">
    <citation type="submission" date="2015-03" db="EMBL/GenBank/DDBJ databases">
        <authorList>
            <person name="Nijsse Bart"/>
        </authorList>
    </citation>
    <scope>NUCLEOTIDE SEQUENCE [LARGE SCALE GENOMIC DNA]</scope>
</reference>
<keyword evidence="1" id="KW-1133">Transmembrane helix</keyword>
<proteinExistence type="predicted"/>
<evidence type="ECO:0000256" key="1">
    <source>
        <dbReference type="SAM" id="Phobius"/>
    </source>
</evidence>